<name>A0ABD3EG98_9LAMI</name>
<dbReference type="InterPro" id="IPR011990">
    <property type="entry name" value="TPR-like_helical_dom_sf"/>
</dbReference>
<sequence>MVSPFPRSSLPDPPPLNHHSRIALSFKYAQTYHHHQSPLLDTAVYNILCKAHQFDIAWQLISQMDRSKTGAKPDFTTFFVLIRCSISTGLTRTAIRPFYDMGILLGSDVPESHFSFCICYLLDTLCKYGYVKVTVEVFNKEKYRAKPDRRWRFESVIREAEKVFVEMGI</sequence>
<keyword evidence="2" id="KW-1185">Reference proteome</keyword>
<comment type="caution">
    <text evidence="1">The sequence shown here is derived from an EMBL/GenBank/DDBJ whole genome shotgun (WGS) entry which is preliminary data.</text>
</comment>
<dbReference type="Gene3D" id="1.25.40.10">
    <property type="entry name" value="Tetratricopeptide repeat domain"/>
    <property type="match status" value="1"/>
</dbReference>
<protein>
    <recommendedName>
        <fullName evidence="3">Pentatricopeptide repeat-containing protein</fullName>
    </recommendedName>
</protein>
<evidence type="ECO:0008006" key="3">
    <source>
        <dbReference type="Google" id="ProtNLM"/>
    </source>
</evidence>
<accession>A0ABD3EG98</accession>
<proteinExistence type="predicted"/>
<dbReference type="EMBL" id="JAVIJP010000005">
    <property type="protein sequence ID" value="KAL3653206.1"/>
    <property type="molecule type" value="Genomic_DNA"/>
</dbReference>
<organism evidence="1 2">
    <name type="scientific">Castilleja foliolosa</name>
    <dbReference type="NCBI Taxonomy" id="1961234"/>
    <lineage>
        <taxon>Eukaryota</taxon>
        <taxon>Viridiplantae</taxon>
        <taxon>Streptophyta</taxon>
        <taxon>Embryophyta</taxon>
        <taxon>Tracheophyta</taxon>
        <taxon>Spermatophyta</taxon>
        <taxon>Magnoliopsida</taxon>
        <taxon>eudicotyledons</taxon>
        <taxon>Gunneridae</taxon>
        <taxon>Pentapetalae</taxon>
        <taxon>asterids</taxon>
        <taxon>lamiids</taxon>
        <taxon>Lamiales</taxon>
        <taxon>Orobanchaceae</taxon>
        <taxon>Pedicularideae</taxon>
        <taxon>Castillejinae</taxon>
        <taxon>Castilleja</taxon>
    </lineage>
</organism>
<dbReference type="AlphaFoldDB" id="A0ABD3EG98"/>
<gene>
    <name evidence="1" type="ORF">CASFOL_002887</name>
</gene>
<evidence type="ECO:0000313" key="2">
    <source>
        <dbReference type="Proteomes" id="UP001632038"/>
    </source>
</evidence>
<dbReference type="Proteomes" id="UP001632038">
    <property type="component" value="Unassembled WGS sequence"/>
</dbReference>
<evidence type="ECO:0000313" key="1">
    <source>
        <dbReference type="EMBL" id="KAL3653206.1"/>
    </source>
</evidence>
<reference evidence="2" key="1">
    <citation type="journal article" date="2024" name="IScience">
        <title>Strigolactones Initiate the Formation of Haustorium-like Structures in Castilleja.</title>
        <authorList>
            <person name="Buerger M."/>
            <person name="Peterson D."/>
            <person name="Chory J."/>
        </authorList>
    </citation>
    <scope>NUCLEOTIDE SEQUENCE [LARGE SCALE GENOMIC DNA]</scope>
</reference>